<keyword evidence="5" id="KW-1185">Reference proteome</keyword>
<feature type="domain" description="Chitin-binding type-3" evidence="3">
    <location>
        <begin position="37"/>
        <end position="84"/>
    </location>
</feature>
<accession>A0ABT7XFK4</accession>
<dbReference type="InterPro" id="IPR003610">
    <property type="entry name" value="CBM5/12"/>
</dbReference>
<feature type="domain" description="Chitin-binding type-3" evidence="3">
    <location>
        <begin position="97"/>
        <end position="146"/>
    </location>
</feature>
<proteinExistence type="predicted"/>
<reference evidence="4" key="2">
    <citation type="submission" date="2024-05" db="EMBL/GenBank/DDBJ databases">
        <title>Identification and characterization of horizontal gene transfer across gut microbiota members of farm animals based on homology search.</title>
        <authorList>
            <person name="Schwarzerova J."/>
            <person name="Nykrynova M."/>
            <person name="Jureckova K."/>
            <person name="Cejkova D."/>
            <person name="Rychlik I."/>
        </authorList>
    </citation>
    <scope>NUCLEOTIDE SEQUENCE</scope>
    <source>
        <strain evidence="4">176_SSukc20</strain>
    </source>
</reference>
<evidence type="ECO:0000313" key="4">
    <source>
        <dbReference type="EMBL" id="MDN0064195.1"/>
    </source>
</evidence>
<dbReference type="Proteomes" id="UP001168435">
    <property type="component" value="Unassembled WGS sequence"/>
</dbReference>
<organism evidence="4 5">
    <name type="scientific">Collinsella ihumii</name>
    <dbReference type="NCBI Taxonomy" id="1720204"/>
    <lineage>
        <taxon>Bacteria</taxon>
        <taxon>Bacillati</taxon>
        <taxon>Actinomycetota</taxon>
        <taxon>Coriobacteriia</taxon>
        <taxon>Coriobacteriales</taxon>
        <taxon>Coriobacteriaceae</taxon>
        <taxon>Collinsella</taxon>
    </lineage>
</organism>
<comment type="caution">
    <text evidence="4">The sequence shown here is derived from an EMBL/GenBank/DDBJ whole genome shotgun (WGS) entry which is preliminary data.</text>
</comment>
<protein>
    <recommendedName>
        <fullName evidence="3">Chitin-binding type-3 domain-containing protein</fullName>
    </recommendedName>
</protein>
<evidence type="ECO:0000313" key="5">
    <source>
        <dbReference type="Proteomes" id="UP001168435"/>
    </source>
</evidence>
<sequence>MAFTEEEEQALRGIIAIYKSQAPSLSADVALTAAALYPEWSGESVTYTEGERVRHDGVLYSCSQAHTSQDDSAPGAAPSLWSKALAAGGSDTPEEEVPEWEQPGPENGYALGARVRHDGKVWESTYDGKNVWEPGVVGTEALWKEVVE</sequence>
<evidence type="ECO:0000259" key="3">
    <source>
        <dbReference type="SMART" id="SM00495"/>
    </source>
</evidence>
<dbReference type="InterPro" id="IPR036573">
    <property type="entry name" value="CBM_sf_5/12"/>
</dbReference>
<dbReference type="CDD" id="cd12214">
    <property type="entry name" value="ChiA1_BD"/>
    <property type="match status" value="1"/>
</dbReference>
<dbReference type="SUPFAM" id="SSF51055">
    <property type="entry name" value="Carbohydrate binding domain"/>
    <property type="match status" value="1"/>
</dbReference>
<gene>
    <name evidence="4" type="ORF">QVN30_07730</name>
</gene>
<reference evidence="4" key="1">
    <citation type="submission" date="2023-06" db="EMBL/GenBank/DDBJ databases">
        <authorList>
            <person name="Zeman M."/>
            <person name="Kubasova T."/>
            <person name="Jahodarova E."/>
            <person name="Nykrynova M."/>
            <person name="Rychlik I."/>
        </authorList>
    </citation>
    <scope>NUCLEOTIDE SEQUENCE</scope>
    <source>
        <strain evidence="4">176_SSukc20</strain>
    </source>
</reference>
<name>A0ABT7XFK4_9ACTN</name>
<dbReference type="EMBL" id="JAUEIQ010000007">
    <property type="protein sequence ID" value="MDN0064195.1"/>
    <property type="molecule type" value="Genomic_DNA"/>
</dbReference>
<dbReference type="SMART" id="SM00495">
    <property type="entry name" value="ChtBD3"/>
    <property type="match status" value="2"/>
</dbReference>
<evidence type="ECO:0000256" key="2">
    <source>
        <dbReference type="SAM" id="MobiDB-lite"/>
    </source>
</evidence>
<dbReference type="Gene3D" id="2.10.10.90">
    <property type="match status" value="1"/>
</dbReference>
<dbReference type="Pfam" id="PF02839">
    <property type="entry name" value="CBM_5_12"/>
    <property type="match status" value="1"/>
</dbReference>
<dbReference type="RefSeq" id="WP_289820871.1">
    <property type="nucleotide sequence ID" value="NZ_JAUEIM010000020.1"/>
</dbReference>
<evidence type="ECO:0000256" key="1">
    <source>
        <dbReference type="ARBA" id="ARBA00022801"/>
    </source>
</evidence>
<keyword evidence="1" id="KW-0378">Hydrolase</keyword>
<feature type="region of interest" description="Disordered" evidence="2">
    <location>
        <begin position="85"/>
        <end position="111"/>
    </location>
</feature>